<dbReference type="SUPFAM" id="SSF47802">
    <property type="entry name" value="DNA polymerase beta, N-terminal domain-like"/>
    <property type="match status" value="1"/>
</dbReference>
<dbReference type="AlphaFoldDB" id="A0A1F5G2N8"/>
<evidence type="ECO:0000256" key="4">
    <source>
        <dbReference type="ARBA" id="ARBA00022679"/>
    </source>
</evidence>
<gene>
    <name evidence="12" type="ORF">A2Z23_00410</name>
</gene>
<keyword evidence="3" id="KW-0237">DNA synthesis</keyword>
<keyword evidence="7" id="KW-0239">DNA-directed DNA polymerase</keyword>
<dbReference type="InterPro" id="IPR043519">
    <property type="entry name" value="NT_sf"/>
</dbReference>
<evidence type="ECO:0000313" key="13">
    <source>
        <dbReference type="Proteomes" id="UP000176628"/>
    </source>
</evidence>
<protein>
    <recommendedName>
        <fullName evidence="2">DNA-directed DNA polymerase</fullName>
        <ecNumber evidence="2">2.7.7.7</ecNumber>
    </recommendedName>
</protein>
<dbReference type="SUPFAM" id="SSF81301">
    <property type="entry name" value="Nucleotidyltransferase"/>
    <property type="match status" value="1"/>
</dbReference>
<dbReference type="NCBIfam" id="NF006375">
    <property type="entry name" value="PRK08609.1"/>
    <property type="match status" value="1"/>
</dbReference>
<dbReference type="SMART" id="SM00278">
    <property type="entry name" value="HhH1"/>
    <property type="match status" value="3"/>
</dbReference>
<accession>A0A1F5G2N8</accession>
<dbReference type="InterPro" id="IPR002054">
    <property type="entry name" value="DNA-dir_DNA_pol_X"/>
</dbReference>
<dbReference type="GO" id="GO:0042578">
    <property type="term" value="F:phosphoric ester hydrolase activity"/>
    <property type="evidence" value="ECO:0007669"/>
    <property type="project" value="TreeGrafter"/>
</dbReference>
<dbReference type="InterPro" id="IPR037160">
    <property type="entry name" value="DNA_Pol_thumb_sf"/>
</dbReference>
<dbReference type="GO" id="GO:0006281">
    <property type="term" value="P:DNA repair"/>
    <property type="evidence" value="ECO:0007669"/>
    <property type="project" value="InterPro"/>
</dbReference>
<comment type="caution">
    <text evidence="12">The sequence shown here is derived from an EMBL/GenBank/DDBJ whole genome shotgun (WGS) entry which is preliminary data.</text>
</comment>
<evidence type="ECO:0000256" key="7">
    <source>
        <dbReference type="ARBA" id="ARBA00022932"/>
    </source>
</evidence>
<evidence type="ECO:0000256" key="1">
    <source>
        <dbReference type="ARBA" id="ARBA00001946"/>
    </source>
</evidence>
<dbReference type="InterPro" id="IPR047967">
    <property type="entry name" value="PolX_PHP"/>
</dbReference>
<sequence>MTNLEIAKLIRKVAAAYTVMGENFFKIQAYDKAADSIEHATSEVKDLFESGRLDKLPGVGEHIKNYLVELFKKGRVKHFEEVMGKLPKGMFEILDVPGIGPKTAYKIAKELGVSSVSGLKEAAASGRLARIPGLGSKTSQEILKGIDEVTRRGSRMLLPYAWNLANDIVTSLKKSPDILEAYSLGSLRRTVATIGDIDIAASTNDPLKAINFFIKLPQVERVTDKGEHKATVVMKNGKQVDFMVTSPERFGALLQHFTGSKMHNIHLRKLANEKGLSLSEYGISKVHEKGNQFASDLLAKCENEEEFYKILGMDYVPPELREDAGEIERAVAHKLPKLVELKDIKGDLHVHSSFNTQTSHDLGANSLRELAEHAKNQGYEYIAIADHNPSVSGHTQAQVEWLLAKRLKLIEQINSSRGIKLLNSLEVDILADGTLAVQDKILSGLDLVVASVHSSFGQGVDAMTKRVMKALRNPNVDILGHPTGRLIGSREGYELHWEKIFKVCQKKQKALEINAWPERLDLPDTLVREAITNGVKLVISTDAHAKDQMDNMRFGVAVARRGWATKTDILNCFSWVDFSKYFRIKSKE</sequence>
<dbReference type="EMBL" id="MFAV01000033">
    <property type="protein sequence ID" value="OGD86109.1"/>
    <property type="molecule type" value="Genomic_DNA"/>
</dbReference>
<evidence type="ECO:0000259" key="9">
    <source>
        <dbReference type="SMART" id="SM00278"/>
    </source>
</evidence>
<keyword evidence="4" id="KW-0808">Transferase</keyword>
<evidence type="ECO:0000256" key="5">
    <source>
        <dbReference type="ARBA" id="ARBA00022695"/>
    </source>
</evidence>
<dbReference type="SUPFAM" id="SSF47781">
    <property type="entry name" value="RuvA domain 2-like"/>
    <property type="match status" value="1"/>
</dbReference>
<keyword evidence="5" id="KW-0548">Nucleotidyltransferase</keyword>
<keyword evidence="6" id="KW-0235">DNA replication</keyword>
<dbReference type="InterPro" id="IPR003141">
    <property type="entry name" value="Pol/His_phosphatase_N"/>
</dbReference>
<dbReference type="Gene3D" id="1.10.150.20">
    <property type="entry name" value="5' to 3' exonuclease, C-terminal subdomain"/>
    <property type="match status" value="1"/>
</dbReference>
<dbReference type="GO" id="GO:0003887">
    <property type="term" value="F:DNA-directed DNA polymerase activity"/>
    <property type="evidence" value="ECO:0007669"/>
    <property type="project" value="UniProtKB-KW"/>
</dbReference>
<comment type="catalytic activity">
    <reaction evidence="8">
        <text>DNA(n) + a 2'-deoxyribonucleoside 5'-triphosphate = DNA(n+1) + diphosphate</text>
        <dbReference type="Rhea" id="RHEA:22508"/>
        <dbReference type="Rhea" id="RHEA-COMP:17339"/>
        <dbReference type="Rhea" id="RHEA-COMP:17340"/>
        <dbReference type="ChEBI" id="CHEBI:33019"/>
        <dbReference type="ChEBI" id="CHEBI:61560"/>
        <dbReference type="ChEBI" id="CHEBI:173112"/>
        <dbReference type="EC" id="2.7.7.7"/>
    </reaction>
</comment>
<dbReference type="Gene3D" id="3.30.460.10">
    <property type="entry name" value="Beta Polymerase, domain 2"/>
    <property type="match status" value="1"/>
</dbReference>
<dbReference type="Pfam" id="PF14716">
    <property type="entry name" value="HHH_8"/>
    <property type="match status" value="1"/>
</dbReference>
<dbReference type="Pfam" id="PF14791">
    <property type="entry name" value="DNA_pol_B_thumb"/>
    <property type="match status" value="1"/>
</dbReference>
<dbReference type="GO" id="GO:0003677">
    <property type="term" value="F:DNA binding"/>
    <property type="evidence" value="ECO:0007669"/>
    <property type="project" value="InterPro"/>
</dbReference>
<dbReference type="SMART" id="SM00481">
    <property type="entry name" value="POLIIIAc"/>
    <property type="match status" value="1"/>
</dbReference>
<dbReference type="InterPro" id="IPR050243">
    <property type="entry name" value="PHP_phosphatase"/>
</dbReference>
<evidence type="ECO:0000256" key="2">
    <source>
        <dbReference type="ARBA" id="ARBA00012417"/>
    </source>
</evidence>
<dbReference type="Pfam" id="PF14520">
    <property type="entry name" value="HHH_5"/>
    <property type="match status" value="1"/>
</dbReference>
<dbReference type="InterPro" id="IPR027421">
    <property type="entry name" value="DNA_pol_lamdba_lyase_dom_sf"/>
</dbReference>
<evidence type="ECO:0000259" key="10">
    <source>
        <dbReference type="SMART" id="SM00481"/>
    </source>
</evidence>
<evidence type="ECO:0000256" key="3">
    <source>
        <dbReference type="ARBA" id="ARBA00022634"/>
    </source>
</evidence>
<name>A0A1F5G2N8_9BACT</name>
<dbReference type="EC" id="2.7.7.7" evidence="2"/>
<evidence type="ECO:0000256" key="8">
    <source>
        <dbReference type="ARBA" id="ARBA00049244"/>
    </source>
</evidence>
<dbReference type="Pfam" id="PF02811">
    <property type="entry name" value="PHP"/>
    <property type="match status" value="1"/>
</dbReference>
<comment type="cofactor">
    <cofactor evidence="1">
        <name>Mg(2+)</name>
        <dbReference type="ChEBI" id="CHEBI:18420"/>
    </cofactor>
</comment>
<dbReference type="GO" id="GO:0008270">
    <property type="term" value="F:zinc ion binding"/>
    <property type="evidence" value="ECO:0007669"/>
    <property type="project" value="TreeGrafter"/>
</dbReference>
<feature type="domain" description="Helix-hairpin-helix DNA-binding motif class 1" evidence="9">
    <location>
        <begin position="126"/>
        <end position="145"/>
    </location>
</feature>
<proteinExistence type="predicted"/>
<dbReference type="InterPro" id="IPR016195">
    <property type="entry name" value="Pol/histidinol_Pase-like"/>
</dbReference>
<dbReference type="InterPro" id="IPR022311">
    <property type="entry name" value="PolX-like"/>
</dbReference>
<dbReference type="SUPFAM" id="SSF89550">
    <property type="entry name" value="PHP domain-like"/>
    <property type="match status" value="1"/>
</dbReference>
<evidence type="ECO:0000259" key="11">
    <source>
        <dbReference type="SMART" id="SM00483"/>
    </source>
</evidence>
<organism evidence="12 13">
    <name type="scientific">Candidatus Curtissbacteria bacterium RBG_16_39_7</name>
    <dbReference type="NCBI Taxonomy" id="1797707"/>
    <lineage>
        <taxon>Bacteria</taxon>
        <taxon>Candidatus Curtissiibacteriota</taxon>
    </lineage>
</organism>
<dbReference type="GO" id="GO:0005829">
    <property type="term" value="C:cytosol"/>
    <property type="evidence" value="ECO:0007669"/>
    <property type="project" value="TreeGrafter"/>
</dbReference>
<dbReference type="Gene3D" id="3.30.210.10">
    <property type="entry name" value="DNA polymerase, thumb domain"/>
    <property type="match status" value="1"/>
</dbReference>
<dbReference type="PIRSF" id="PIRSF005047">
    <property type="entry name" value="UCP005047_YshC"/>
    <property type="match status" value="1"/>
</dbReference>
<dbReference type="InterPro" id="IPR029398">
    <property type="entry name" value="PolB_thumb"/>
</dbReference>
<dbReference type="SMART" id="SM00483">
    <property type="entry name" value="POLXc"/>
    <property type="match status" value="1"/>
</dbReference>
<dbReference type="PANTHER" id="PTHR36928:SF1">
    <property type="entry name" value="PHOSPHATASE YCDX-RELATED"/>
    <property type="match status" value="1"/>
</dbReference>
<dbReference type="CDD" id="cd00141">
    <property type="entry name" value="NT_POLXc"/>
    <property type="match status" value="1"/>
</dbReference>
<feature type="domain" description="Helix-hairpin-helix DNA-binding motif class 1" evidence="9">
    <location>
        <begin position="51"/>
        <end position="70"/>
    </location>
</feature>
<feature type="domain" description="DNA-directed DNA polymerase X" evidence="11">
    <location>
        <begin position="1"/>
        <end position="322"/>
    </location>
</feature>
<dbReference type="CDD" id="cd07436">
    <property type="entry name" value="PHP_PolX"/>
    <property type="match status" value="1"/>
</dbReference>
<dbReference type="InterPro" id="IPR010994">
    <property type="entry name" value="RuvA_2-like"/>
</dbReference>
<dbReference type="InterPro" id="IPR003583">
    <property type="entry name" value="Hlx-hairpin-Hlx_DNA-bd_motif"/>
</dbReference>
<dbReference type="InterPro" id="IPR004013">
    <property type="entry name" value="PHP_dom"/>
</dbReference>
<reference evidence="12 13" key="1">
    <citation type="journal article" date="2016" name="Nat. Commun.">
        <title>Thousands of microbial genomes shed light on interconnected biogeochemical processes in an aquifer system.</title>
        <authorList>
            <person name="Anantharaman K."/>
            <person name="Brown C.T."/>
            <person name="Hug L.A."/>
            <person name="Sharon I."/>
            <person name="Castelle C.J."/>
            <person name="Probst A.J."/>
            <person name="Thomas B.C."/>
            <person name="Singh A."/>
            <person name="Wilkins M.J."/>
            <person name="Karaoz U."/>
            <person name="Brodie E.L."/>
            <person name="Williams K.H."/>
            <person name="Hubbard S.S."/>
            <person name="Banfield J.F."/>
        </authorList>
    </citation>
    <scope>NUCLEOTIDE SEQUENCE [LARGE SCALE GENOMIC DNA]</scope>
</reference>
<dbReference type="Gene3D" id="1.10.150.110">
    <property type="entry name" value="DNA polymerase beta, N-terminal domain-like"/>
    <property type="match status" value="1"/>
</dbReference>
<feature type="domain" description="Polymerase/histidinol phosphatase N-terminal" evidence="10">
    <location>
        <begin position="346"/>
        <end position="431"/>
    </location>
</feature>
<evidence type="ECO:0000256" key="6">
    <source>
        <dbReference type="ARBA" id="ARBA00022705"/>
    </source>
</evidence>
<dbReference type="Gene3D" id="3.20.20.140">
    <property type="entry name" value="Metal-dependent hydrolases"/>
    <property type="match status" value="1"/>
</dbReference>
<dbReference type="InterPro" id="IPR010996">
    <property type="entry name" value="HHH_MUS81"/>
</dbReference>
<feature type="domain" description="Helix-hairpin-helix DNA-binding motif class 1" evidence="9">
    <location>
        <begin position="91"/>
        <end position="110"/>
    </location>
</feature>
<dbReference type="Proteomes" id="UP000176628">
    <property type="component" value="Unassembled WGS sequence"/>
</dbReference>
<dbReference type="PANTHER" id="PTHR36928">
    <property type="entry name" value="PHOSPHATASE YCDX-RELATED"/>
    <property type="match status" value="1"/>
</dbReference>
<evidence type="ECO:0000313" key="12">
    <source>
        <dbReference type="EMBL" id="OGD86109.1"/>
    </source>
</evidence>